<dbReference type="Proteomes" id="UP001152320">
    <property type="component" value="Chromosome 19"/>
</dbReference>
<evidence type="ECO:0000313" key="3">
    <source>
        <dbReference type="Proteomes" id="UP001152320"/>
    </source>
</evidence>
<feature type="compositionally biased region" description="Basic and acidic residues" evidence="1">
    <location>
        <begin position="125"/>
        <end position="134"/>
    </location>
</feature>
<dbReference type="AlphaFoldDB" id="A0A9Q0YNE8"/>
<dbReference type="EMBL" id="JAIZAY010000019">
    <property type="protein sequence ID" value="KAJ8023397.1"/>
    <property type="molecule type" value="Genomic_DNA"/>
</dbReference>
<keyword evidence="3" id="KW-1185">Reference proteome</keyword>
<accession>A0A9Q0YNE8</accession>
<sequence length="148" mass="16233">MFTQTFSGTYGIAITSFVEDAKAAVKVRKLVGDEAADFILSHLEGAAKQEIRHQPAVVATDPDKICQILLDTFGERRSMGSLVRSEVPEAQLLSALNNLSLTIQDQAKVLENTQARQGDLQTRVEKLESKDHSRGKPGKGSLQEIEVR</sequence>
<name>A0A9Q0YNE8_HOLLE</name>
<organism evidence="2 3">
    <name type="scientific">Holothuria leucospilota</name>
    <name type="common">Black long sea cucumber</name>
    <name type="synonym">Mertensiothuria leucospilota</name>
    <dbReference type="NCBI Taxonomy" id="206669"/>
    <lineage>
        <taxon>Eukaryota</taxon>
        <taxon>Metazoa</taxon>
        <taxon>Echinodermata</taxon>
        <taxon>Eleutherozoa</taxon>
        <taxon>Echinozoa</taxon>
        <taxon>Holothuroidea</taxon>
        <taxon>Aspidochirotacea</taxon>
        <taxon>Aspidochirotida</taxon>
        <taxon>Holothuriidae</taxon>
        <taxon>Holothuria</taxon>
    </lineage>
</organism>
<evidence type="ECO:0000313" key="2">
    <source>
        <dbReference type="EMBL" id="KAJ8023397.1"/>
    </source>
</evidence>
<gene>
    <name evidence="2" type="ORF">HOLleu_35830</name>
</gene>
<proteinExistence type="predicted"/>
<evidence type="ECO:0000256" key="1">
    <source>
        <dbReference type="SAM" id="MobiDB-lite"/>
    </source>
</evidence>
<protein>
    <submittedName>
        <fullName evidence="2">Uncharacterized protein</fullName>
    </submittedName>
</protein>
<feature type="region of interest" description="Disordered" evidence="1">
    <location>
        <begin position="125"/>
        <end position="148"/>
    </location>
</feature>
<comment type="caution">
    <text evidence="2">The sequence shown here is derived from an EMBL/GenBank/DDBJ whole genome shotgun (WGS) entry which is preliminary data.</text>
</comment>
<reference evidence="2" key="1">
    <citation type="submission" date="2021-10" db="EMBL/GenBank/DDBJ databases">
        <title>Tropical sea cucumber genome reveals ecological adaptation and Cuvierian tubules defense mechanism.</title>
        <authorList>
            <person name="Chen T."/>
        </authorList>
    </citation>
    <scope>NUCLEOTIDE SEQUENCE</scope>
    <source>
        <strain evidence="2">Nanhai2018</strain>
        <tissue evidence="2">Muscle</tissue>
    </source>
</reference>
<dbReference type="OrthoDB" id="8911962at2759"/>